<proteinExistence type="predicted"/>
<dbReference type="AlphaFoldDB" id="A0A2J6QYN3"/>
<gene>
    <name evidence="2" type="ORF">L207DRAFT_572993</name>
</gene>
<dbReference type="Proteomes" id="UP000235786">
    <property type="component" value="Unassembled WGS sequence"/>
</dbReference>
<feature type="transmembrane region" description="Helical" evidence="1">
    <location>
        <begin position="86"/>
        <end position="104"/>
    </location>
</feature>
<sequence length="173" mass="19134">MDTASSESTPLLSGKFQTGSHNDIEQHIATDARAKPHLRTPITILTVLVALLSLSTFGLLVATHILMDTGPFYGIWEPELVVRDQAIILFVTFILTTLTVFLRIPVVVNIPSQLVILVTIFVFSDKLLSDAFPDAKHSFCRLQHWDDDICFQARDFVKTTVAFSAGFGVLVGF</sequence>
<evidence type="ECO:0000256" key="1">
    <source>
        <dbReference type="SAM" id="Phobius"/>
    </source>
</evidence>
<accession>A0A2J6QYN3</accession>
<evidence type="ECO:0000313" key="2">
    <source>
        <dbReference type="EMBL" id="PMD31341.1"/>
    </source>
</evidence>
<keyword evidence="3" id="KW-1185">Reference proteome</keyword>
<keyword evidence="1" id="KW-0472">Membrane</keyword>
<feature type="transmembrane region" description="Helical" evidence="1">
    <location>
        <begin position="42"/>
        <end position="66"/>
    </location>
</feature>
<keyword evidence="1" id="KW-0812">Transmembrane</keyword>
<reference evidence="2 3" key="1">
    <citation type="submission" date="2016-04" db="EMBL/GenBank/DDBJ databases">
        <title>A degradative enzymes factory behind the ericoid mycorrhizal symbiosis.</title>
        <authorList>
            <consortium name="DOE Joint Genome Institute"/>
            <person name="Martino E."/>
            <person name="Morin E."/>
            <person name="Grelet G."/>
            <person name="Kuo A."/>
            <person name="Kohler A."/>
            <person name="Daghino S."/>
            <person name="Barry K."/>
            <person name="Choi C."/>
            <person name="Cichocki N."/>
            <person name="Clum A."/>
            <person name="Copeland A."/>
            <person name="Hainaut M."/>
            <person name="Haridas S."/>
            <person name="Labutti K."/>
            <person name="Lindquist E."/>
            <person name="Lipzen A."/>
            <person name="Khouja H.-R."/>
            <person name="Murat C."/>
            <person name="Ohm R."/>
            <person name="Olson A."/>
            <person name="Spatafora J."/>
            <person name="Veneault-Fourrey C."/>
            <person name="Henrissat B."/>
            <person name="Grigoriev I."/>
            <person name="Martin F."/>
            <person name="Perotto S."/>
        </authorList>
    </citation>
    <scope>NUCLEOTIDE SEQUENCE [LARGE SCALE GENOMIC DNA]</scope>
    <source>
        <strain evidence="2 3">F</strain>
    </source>
</reference>
<protein>
    <submittedName>
        <fullName evidence="2">Uncharacterized protein</fullName>
    </submittedName>
</protein>
<organism evidence="2 3">
    <name type="scientific">Hyaloscypha variabilis (strain UAMH 11265 / GT02V1 / F)</name>
    <name type="common">Meliniomyces variabilis</name>
    <dbReference type="NCBI Taxonomy" id="1149755"/>
    <lineage>
        <taxon>Eukaryota</taxon>
        <taxon>Fungi</taxon>
        <taxon>Dikarya</taxon>
        <taxon>Ascomycota</taxon>
        <taxon>Pezizomycotina</taxon>
        <taxon>Leotiomycetes</taxon>
        <taxon>Helotiales</taxon>
        <taxon>Hyaloscyphaceae</taxon>
        <taxon>Hyaloscypha</taxon>
        <taxon>Hyaloscypha variabilis</taxon>
    </lineage>
</organism>
<evidence type="ECO:0000313" key="3">
    <source>
        <dbReference type="Proteomes" id="UP000235786"/>
    </source>
</evidence>
<dbReference type="EMBL" id="KZ613963">
    <property type="protein sequence ID" value="PMD31341.1"/>
    <property type="molecule type" value="Genomic_DNA"/>
</dbReference>
<keyword evidence="1" id="KW-1133">Transmembrane helix</keyword>
<name>A0A2J6QYN3_HYAVF</name>